<protein>
    <submittedName>
        <fullName evidence="2">Uncharacterized protein</fullName>
    </submittedName>
</protein>
<dbReference type="Proteomes" id="UP000324020">
    <property type="component" value="Unassembled WGS sequence"/>
</dbReference>
<evidence type="ECO:0000256" key="1">
    <source>
        <dbReference type="SAM" id="Phobius"/>
    </source>
</evidence>
<keyword evidence="1" id="KW-1133">Transmembrane helix</keyword>
<evidence type="ECO:0000313" key="2">
    <source>
        <dbReference type="EMBL" id="SDF42534.1"/>
    </source>
</evidence>
<keyword evidence="3" id="KW-1185">Reference proteome</keyword>
<keyword evidence="1" id="KW-0472">Membrane</keyword>
<keyword evidence="1" id="KW-0812">Transmembrane</keyword>
<dbReference type="EMBL" id="FNBO01000004">
    <property type="protein sequence ID" value="SDF42534.1"/>
    <property type="molecule type" value="Genomic_DNA"/>
</dbReference>
<feature type="transmembrane region" description="Helical" evidence="1">
    <location>
        <begin position="28"/>
        <end position="45"/>
    </location>
</feature>
<reference evidence="2 3" key="1">
    <citation type="submission" date="2016-10" db="EMBL/GenBank/DDBJ databases">
        <authorList>
            <person name="Varghese N."/>
            <person name="Submissions S."/>
        </authorList>
    </citation>
    <scope>NUCLEOTIDE SEQUENCE [LARGE SCALE GENOMIC DNA]</scope>
    <source>
        <strain evidence="2 3">CGMCC 1.3527</strain>
    </source>
</reference>
<evidence type="ECO:0000313" key="3">
    <source>
        <dbReference type="Proteomes" id="UP000324020"/>
    </source>
</evidence>
<gene>
    <name evidence="2" type="ORF">SAMN04488067_104152</name>
</gene>
<proteinExistence type="predicted"/>
<accession>A0A1G7KZN5</accession>
<sequence length="46" mass="4684">MKLSTALIALGVALIVIPLPVPIPFIGVIAGTLALLAGLFLRLFGV</sequence>
<dbReference type="RefSeq" id="WP_188128013.1">
    <property type="nucleotide sequence ID" value="NZ_FNBO01000004.1"/>
</dbReference>
<name>A0A1G7KZN5_9EURY</name>
<dbReference type="AlphaFoldDB" id="A0A1G7KZN5"/>
<organism evidence="2 3">
    <name type="scientific">Halorubrum xinjiangense</name>
    <dbReference type="NCBI Taxonomy" id="261291"/>
    <lineage>
        <taxon>Archaea</taxon>
        <taxon>Methanobacteriati</taxon>
        <taxon>Methanobacteriota</taxon>
        <taxon>Stenosarchaea group</taxon>
        <taxon>Halobacteria</taxon>
        <taxon>Halobacteriales</taxon>
        <taxon>Haloferacaceae</taxon>
        <taxon>Halorubrum</taxon>
    </lineage>
</organism>